<sequence>MRTGTDDLPSVARRMLAGRMLTEGATISAVADALHLSAFTVRRYKSIVDDGGLNALRCISIGGRTSLLDNSAREWIAQALRGSAKDHGFPSEAWTNGRLRELIGARFGVHYSRVYVWQIVTDLGLAHRLSKSAR</sequence>
<gene>
    <name evidence="1" type="ORF">LMG29542_04844</name>
</gene>
<protein>
    <recommendedName>
        <fullName evidence="3">Transposase</fullName>
    </recommendedName>
</protein>
<evidence type="ECO:0000313" key="2">
    <source>
        <dbReference type="Proteomes" id="UP000494363"/>
    </source>
</evidence>
<name>A0A6J5EG17_9BURK</name>
<dbReference type="Pfam" id="PF13384">
    <property type="entry name" value="HTH_23"/>
    <property type="match status" value="1"/>
</dbReference>
<accession>A0A6J5EG17</accession>
<dbReference type="SUPFAM" id="SSF46689">
    <property type="entry name" value="Homeodomain-like"/>
    <property type="match status" value="1"/>
</dbReference>
<dbReference type="RefSeq" id="WP_175228951.1">
    <property type="nucleotide sequence ID" value="NZ_CADIKH010000024.1"/>
</dbReference>
<dbReference type="Proteomes" id="UP000494363">
    <property type="component" value="Unassembled WGS sequence"/>
</dbReference>
<reference evidence="1 2" key="1">
    <citation type="submission" date="2020-04" db="EMBL/GenBank/DDBJ databases">
        <authorList>
            <person name="De Canck E."/>
        </authorList>
    </citation>
    <scope>NUCLEOTIDE SEQUENCE [LARGE SCALE GENOMIC DNA]</scope>
    <source>
        <strain evidence="1 2">LMG 29542</strain>
    </source>
</reference>
<organism evidence="1 2">
    <name type="scientific">Paraburkholderia humisilvae</name>
    <dbReference type="NCBI Taxonomy" id="627669"/>
    <lineage>
        <taxon>Bacteria</taxon>
        <taxon>Pseudomonadati</taxon>
        <taxon>Pseudomonadota</taxon>
        <taxon>Betaproteobacteria</taxon>
        <taxon>Burkholderiales</taxon>
        <taxon>Burkholderiaceae</taxon>
        <taxon>Paraburkholderia</taxon>
    </lineage>
</organism>
<evidence type="ECO:0000313" key="1">
    <source>
        <dbReference type="EMBL" id="CAB3764311.1"/>
    </source>
</evidence>
<dbReference type="EMBL" id="CADIKH010000024">
    <property type="protein sequence ID" value="CAB3764311.1"/>
    <property type="molecule type" value="Genomic_DNA"/>
</dbReference>
<dbReference type="AlphaFoldDB" id="A0A6J5EG17"/>
<keyword evidence="2" id="KW-1185">Reference proteome</keyword>
<evidence type="ECO:0008006" key="3">
    <source>
        <dbReference type="Google" id="ProtNLM"/>
    </source>
</evidence>
<proteinExistence type="predicted"/>
<dbReference type="InterPro" id="IPR009057">
    <property type="entry name" value="Homeodomain-like_sf"/>
</dbReference>